<dbReference type="Proteomes" id="UP001187682">
    <property type="component" value="Unassembled WGS sequence"/>
</dbReference>
<dbReference type="AlphaFoldDB" id="A0AAE8MRS4"/>
<evidence type="ECO:0000313" key="1">
    <source>
        <dbReference type="EMBL" id="SPN98948.1"/>
    </source>
</evidence>
<organism evidence="1 2">
    <name type="scientific">Cephalotrichum gorgonifer</name>
    <dbReference type="NCBI Taxonomy" id="2041049"/>
    <lineage>
        <taxon>Eukaryota</taxon>
        <taxon>Fungi</taxon>
        <taxon>Dikarya</taxon>
        <taxon>Ascomycota</taxon>
        <taxon>Pezizomycotina</taxon>
        <taxon>Sordariomycetes</taxon>
        <taxon>Hypocreomycetidae</taxon>
        <taxon>Microascales</taxon>
        <taxon>Microascaceae</taxon>
        <taxon>Cephalotrichum</taxon>
    </lineage>
</organism>
<protein>
    <submittedName>
        <fullName evidence="1">Uncharacterized protein</fullName>
    </submittedName>
</protein>
<reference evidence="1" key="1">
    <citation type="submission" date="2018-03" db="EMBL/GenBank/DDBJ databases">
        <authorList>
            <person name="Guldener U."/>
        </authorList>
    </citation>
    <scope>NUCLEOTIDE SEQUENCE</scope>
</reference>
<keyword evidence="2" id="KW-1185">Reference proteome</keyword>
<proteinExistence type="predicted"/>
<gene>
    <name evidence="1" type="ORF">DNG_01987</name>
</gene>
<sequence length="136" mass="14210">MAAIPIALYGVQVEISRKVQEALLPEYDVVHVVLTRQAAEEELPALLSGNTSITPSSGVGSNVERPVPERLIPRVLAFSTGVSDADLEAAVKATGIAAGAYTRPDASEVRAQGAVGQDPGAYARALKIKLSELGFK</sequence>
<comment type="caution">
    <text evidence="1">The sequence shown here is derived from an EMBL/GenBank/DDBJ whole genome shotgun (WGS) entry which is preliminary data.</text>
</comment>
<name>A0AAE8MRS4_9PEZI</name>
<dbReference type="EMBL" id="ONZQ02000002">
    <property type="protein sequence ID" value="SPN98948.1"/>
    <property type="molecule type" value="Genomic_DNA"/>
</dbReference>
<evidence type="ECO:0000313" key="2">
    <source>
        <dbReference type="Proteomes" id="UP001187682"/>
    </source>
</evidence>
<accession>A0AAE8MRS4</accession>